<feature type="non-terminal residue" evidence="2">
    <location>
        <position position="573"/>
    </location>
</feature>
<evidence type="ECO:0000313" key="2">
    <source>
        <dbReference type="EMBL" id="RWS06178.1"/>
    </source>
</evidence>
<dbReference type="PANTHER" id="PTHR46396">
    <property type="entry name" value="PROTEIN O-LINKED-MANNOSE BETA-1,2-N-ACETYLGLUCOSAMINYLTRANSFERASE 1"/>
    <property type="match status" value="1"/>
</dbReference>
<dbReference type="InterPro" id="IPR039477">
    <property type="entry name" value="ILEI/PANDER_dom"/>
</dbReference>
<evidence type="ECO:0000259" key="1">
    <source>
        <dbReference type="Pfam" id="PF15711"/>
    </source>
</evidence>
<organism evidence="2 3">
    <name type="scientific">Dinothrombium tinctorium</name>
    <dbReference type="NCBI Taxonomy" id="1965070"/>
    <lineage>
        <taxon>Eukaryota</taxon>
        <taxon>Metazoa</taxon>
        <taxon>Ecdysozoa</taxon>
        <taxon>Arthropoda</taxon>
        <taxon>Chelicerata</taxon>
        <taxon>Arachnida</taxon>
        <taxon>Acari</taxon>
        <taxon>Acariformes</taxon>
        <taxon>Trombidiformes</taxon>
        <taxon>Prostigmata</taxon>
        <taxon>Anystina</taxon>
        <taxon>Parasitengona</taxon>
        <taxon>Trombidioidea</taxon>
        <taxon>Trombidiidae</taxon>
        <taxon>Dinothrombium</taxon>
    </lineage>
</organism>
<dbReference type="PROSITE" id="PS52031">
    <property type="entry name" value="GG_LECTIN"/>
    <property type="match status" value="1"/>
</dbReference>
<protein>
    <submittedName>
        <fullName evidence="2">Protein O-linked-mannose beta-1:2-N-acetylglucosaminyltransferase 1-like isoform X3</fullName>
    </submittedName>
</protein>
<dbReference type="Proteomes" id="UP000285301">
    <property type="component" value="Unassembled WGS sequence"/>
</dbReference>
<keyword evidence="2" id="KW-0808">Transferase</keyword>
<reference evidence="2 3" key="1">
    <citation type="journal article" date="2018" name="Gigascience">
        <title>Genomes of trombidid mites reveal novel predicted allergens and laterally-transferred genes associated with secondary metabolism.</title>
        <authorList>
            <person name="Dong X."/>
            <person name="Chaisiri K."/>
            <person name="Xia D."/>
            <person name="Armstrong S.D."/>
            <person name="Fang Y."/>
            <person name="Donnelly M.J."/>
            <person name="Kadowaki T."/>
            <person name="McGarry J.W."/>
            <person name="Darby A.C."/>
            <person name="Makepeace B.L."/>
        </authorList>
    </citation>
    <scope>NUCLEOTIDE SEQUENCE [LARGE SCALE GENOMIC DNA]</scope>
    <source>
        <strain evidence="2">UoL-WK</strain>
    </source>
</reference>
<name>A0A443QT42_9ACAR</name>
<dbReference type="EMBL" id="NCKU01004292">
    <property type="protein sequence ID" value="RWS06178.1"/>
    <property type="molecule type" value="Genomic_DNA"/>
</dbReference>
<evidence type="ECO:0000313" key="3">
    <source>
        <dbReference type="Proteomes" id="UP000285301"/>
    </source>
</evidence>
<dbReference type="Gene3D" id="3.90.550.10">
    <property type="entry name" value="Spore Coat Polysaccharide Biosynthesis Protein SpsA, Chain A"/>
    <property type="match status" value="1"/>
</dbReference>
<dbReference type="InterPro" id="IPR029044">
    <property type="entry name" value="Nucleotide-diphossugar_trans"/>
</dbReference>
<dbReference type="GO" id="GO:0047223">
    <property type="term" value="F:beta-1,3-galactosyl-O-glycosyl-glycoprotein beta-1,3-N-acetylglucosaminyltransferase activity"/>
    <property type="evidence" value="ECO:0007669"/>
    <property type="project" value="TreeGrafter"/>
</dbReference>
<dbReference type="PANTHER" id="PTHR46396:SF2">
    <property type="entry name" value="ILEI_PANDER DOMAIN-CONTAINING PROTEIN"/>
    <property type="match status" value="1"/>
</dbReference>
<dbReference type="GO" id="GO:0000139">
    <property type="term" value="C:Golgi membrane"/>
    <property type="evidence" value="ECO:0007669"/>
    <property type="project" value="TreeGrafter"/>
</dbReference>
<dbReference type="STRING" id="1965070.A0A443QT42"/>
<dbReference type="OrthoDB" id="440755at2759"/>
<dbReference type="AlphaFoldDB" id="A0A443QT42"/>
<gene>
    <name evidence="2" type="ORF">B4U79_05305</name>
</gene>
<proteinExistence type="predicted"/>
<comment type="caution">
    <text evidence="2">The sequence shown here is derived from an EMBL/GenBank/DDBJ whole genome shotgun (WGS) entry which is preliminary data.</text>
</comment>
<feature type="domain" description="ILEI/PANDER" evidence="1">
    <location>
        <begin position="123"/>
        <end position="210"/>
    </location>
</feature>
<accession>A0A443QT42</accession>
<dbReference type="Pfam" id="PF15711">
    <property type="entry name" value="ILEI"/>
    <property type="match status" value="1"/>
</dbReference>
<sequence>MGKIRYNFVFKARERDVNSKRDKKVAGCYLKISPLLIVKCFVLFHLDLSAQLNFSVISNQTEKLRVNAGIQIGHHSKDCGLSFSCSSDEFSAYIFTGFENKIYPKLCLDGKYVFDENLNGCGRGINVAVIDNVTKSLLRVSNFDTYSKDSVDLETMLLTLRPGDILILITFDEPSTKLSYVTKLLLHELSSALAQDLQYRSSWFLATQKGIVGYSPYEKLNFPTEDGWGKSSEFRGCLPFQFQGIKVRPDETVVQNRKRVEFCAKYNTRWPLFCEGRVLNDELIPSKILRPLPINADIAKTPLVVFGANDSNEYLSLTLETIIRQPGIVCNNVIVFYKRNAHPSLKSLIEFFGFRSHHMDEKLTKDDVLQEVRIVIKILFPNTKQYIVVDENALLSPDFFPFMGQLLSLLHHPKSNLVAINAFNENGLSNTSYANNLVFRASLTNYPPKFAAMIKSDFDLKLLDRSYAWSLFNSNLSSYVAGDIILPDVSRVLYANSISQSLLSSPEENIFAPTVVDVDFNVNTEPEVLLKEVDILTTAKSYGDAVLKQLNKSSRFYELQHFKKDFIANTYTS</sequence>
<dbReference type="InterPro" id="IPR052463">
    <property type="entry name" value="O-linked_mannose_GnT"/>
</dbReference>
<keyword evidence="2" id="KW-0328">Glycosyltransferase</keyword>
<keyword evidence="3" id="KW-1185">Reference proteome</keyword>
<dbReference type="GO" id="GO:0016266">
    <property type="term" value="P:protein O-linked glycosylation via N-acetyl-galactosamine"/>
    <property type="evidence" value="ECO:0007669"/>
    <property type="project" value="TreeGrafter"/>
</dbReference>